<dbReference type="EMBL" id="WNUR01001175">
    <property type="protein sequence ID" value="MDZ7543430.1"/>
    <property type="molecule type" value="Genomic_DNA"/>
</dbReference>
<gene>
    <name evidence="2" type="ORF">GNF83_20070</name>
</gene>
<dbReference type="Pfam" id="PF13753">
    <property type="entry name" value="SWM_repeat"/>
    <property type="match status" value="1"/>
</dbReference>
<evidence type="ECO:0000313" key="3">
    <source>
        <dbReference type="Proteomes" id="UP001288944"/>
    </source>
</evidence>
<keyword evidence="1" id="KW-0732">Signal</keyword>
<evidence type="ECO:0000256" key="1">
    <source>
        <dbReference type="ARBA" id="ARBA00022729"/>
    </source>
</evidence>
<dbReference type="NCBIfam" id="TIGR02059">
    <property type="entry name" value="swm_rep_I"/>
    <property type="match status" value="1"/>
</dbReference>
<reference evidence="2" key="1">
    <citation type="submission" date="2019-11" db="EMBL/GenBank/DDBJ databases">
        <title>Characterization of Clostridium perfringens isolates from swine manure treated agricultural soils.</title>
        <authorList>
            <person name="Wushke S.T."/>
        </authorList>
    </citation>
    <scope>NUCLEOTIDE SEQUENCE</scope>
    <source>
        <strain evidence="2">X62</strain>
    </source>
</reference>
<dbReference type="InterPro" id="IPR014755">
    <property type="entry name" value="Cu-Rt/internalin_Ig-like"/>
</dbReference>
<dbReference type="InterPro" id="IPR011801">
    <property type="entry name" value="Swm_rep_I_cyn"/>
</dbReference>
<organism evidence="2 3">
    <name type="scientific">Clostridium perfringens</name>
    <dbReference type="NCBI Taxonomy" id="1502"/>
    <lineage>
        <taxon>Bacteria</taxon>
        <taxon>Bacillati</taxon>
        <taxon>Bacillota</taxon>
        <taxon>Clostridia</taxon>
        <taxon>Eubacteriales</taxon>
        <taxon>Clostridiaceae</taxon>
        <taxon>Clostridium</taxon>
    </lineage>
</organism>
<dbReference type="Gene3D" id="2.60.40.1220">
    <property type="match status" value="1"/>
</dbReference>
<comment type="caution">
    <text evidence="2">The sequence shown here is derived from an EMBL/GenBank/DDBJ whole genome shotgun (WGS) entry which is preliminary data.</text>
</comment>
<accession>A0AAW9K8Z5</accession>
<sequence length="149" mass="15948">MTTDTSFPQVDKASVDGNQITLLFSKQLDHYSVPTASSFTVRTDYAKSSVRSVQVNNSTVTLTLAQPITNGDAVYVTYSAPSSNYLQDMSGNKVRGFTSFKVTNSSIDGGGSSGTLPSNTKEASWNLFLKDLLLVDTAAAKKTTDRSLS</sequence>
<dbReference type="AlphaFoldDB" id="A0AAW9K8Z5"/>
<proteinExistence type="predicted"/>
<protein>
    <recommendedName>
        <fullName evidence="4">SbsA Ig-like domain-containing protein</fullName>
    </recommendedName>
</protein>
<dbReference type="Proteomes" id="UP001288944">
    <property type="component" value="Unassembled WGS sequence"/>
</dbReference>
<evidence type="ECO:0000313" key="2">
    <source>
        <dbReference type="EMBL" id="MDZ7543430.1"/>
    </source>
</evidence>
<evidence type="ECO:0008006" key="4">
    <source>
        <dbReference type="Google" id="ProtNLM"/>
    </source>
</evidence>
<name>A0AAW9K8Z5_CLOPF</name>
<dbReference type="InterPro" id="IPR028059">
    <property type="entry name" value="SWM_rpt"/>
</dbReference>
<feature type="non-terminal residue" evidence="2">
    <location>
        <position position="149"/>
    </location>
</feature>